<dbReference type="PANTHER" id="PTHR30582:SF24">
    <property type="entry name" value="L,D-TRANSPEPTIDASE ERFK_SRFK-RELATED"/>
    <property type="match status" value="1"/>
</dbReference>
<evidence type="ECO:0000256" key="10">
    <source>
        <dbReference type="SAM" id="MobiDB-lite"/>
    </source>
</evidence>
<protein>
    <submittedName>
        <fullName evidence="13">L,D-transpeptidase family protein</fullName>
    </submittedName>
</protein>
<keyword evidence="8 9" id="KW-0961">Cell wall biogenesis/degradation</keyword>
<dbReference type="RefSeq" id="WP_311882242.1">
    <property type="nucleotide sequence ID" value="NZ_CP119391.1"/>
</dbReference>
<proteinExistence type="inferred from homology"/>
<feature type="signal peptide" evidence="11">
    <location>
        <begin position="1"/>
        <end position="36"/>
    </location>
</feature>
<feature type="compositionally biased region" description="Basic and acidic residues" evidence="10">
    <location>
        <begin position="397"/>
        <end position="407"/>
    </location>
</feature>
<dbReference type="Gene3D" id="2.40.440.10">
    <property type="entry name" value="L,D-transpeptidase catalytic domain-like"/>
    <property type="match status" value="1"/>
</dbReference>
<feature type="domain" description="L,D-TPase catalytic" evidence="12">
    <location>
        <begin position="164"/>
        <end position="300"/>
    </location>
</feature>
<keyword evidence="4" id="KW-0808">Transferase</keyword>
<feature type="region of interest" description="Disordered" evidence="10">
    <location>
        <begin position="363"/>
        <end position="407"/>
    </location>
</feature>
<evidence type="ECO:0000256" key="6">
    <source>
        <dbReference type="ARBA" id="ARBA00022960"/>
    </source>
</evidence>
<evidence type="ECO:0000256" key="1">
    <source>
        <dbReference type="ARBA" id="ARBA00004752"/>
    </source>
</evidence>
<feature type="region of interest" description="Disordered" evidence="10">
    <location>
        <begin position="211"/>
        <end position="240"/>
    </location>
</feature>
<dbReference type="Proteomes" id="UP001301869">
    <property type="component" value="Chromosome"/>
</dbReference>
<dbReference type="InterPro" id="IPR018392">
    <property type="entry name" value="LysM"/>
</dbReference>
<feature type="chain" id="PRO_5046645057" evidence="11">
    <location>
        <begin position="37"/>
        <end position="407"/>
    </location>
</feature>
<evidence type="ECO:0000256" key="3">
    <source>
        <dbReference type="ARBA" id="ARBA00022676"/>
    </source>
</evidence>
<comment type="similarity">
    <text evidence="2">Belongs to the YkuD family.</text>
</comment>
<evidence type="ECO:0000259" key="12">
    <source>
        <dbReference type="PROSITE" id="PS52029"/>
    </source>
</evidence>
<evidence type="ECO:0000256" key="5">
    <source>
        <dbReference type="ARBA" id="ARBA00022801"/>
    </source>
</evidence>
<dbReference type="PROSITE" id="PS52029">
    <property type="entry name" value="LD_TPASE"/>
    <property type="match status" value="1"/>
</dbReference>
<evidence type="ECO:0000256" key="2">
    <source>
        <dbReference type="ARBA" id="ARBA00005992"/>
    </source>
</evidence>
<keyword evidence="6 9" id="KW-0133">Cell shape</keyword>
<dbReference type="SUPFAM" id="SSF141523">
    <property type="entry name" value="L,D-transpeptidase catalytic domain-like"/>
    <property type="match status" value="1"/>
</dbReference>
<organism evidence="13 14">
    <name type="scientific">Halomonas piscis</name>
    <dbReference type="NCBI Taxonomy" id="3031727"/>
    <lineage>
        <taxon>Bacteria</taxon>
        <taxon>Pseudomonadati</taxon>
        <taxon>Pseudomonadota</taxon>
        <taxon>Gammaproteobacteria</taxon>
        <taxon>Oceanospirillales</taxon>
        <taxon>Halomonadaceae</taxon>
        <taxon>Halomonas</taxon>
    </lineage>
</organism>
<feature type="active site" description="Nucleophile" evidence="9">
    <location>
        <position position="276"/>
    </location>
</feature>
<gene>
    <name evidence="13" type="ORF">P1P91_09590</name>
</gene>
<dbReference type="InterPro" id="IPR005490">
    <property type="entry name" value="LD_TPept_cat_dom"/>
</dbReference>
<evidence type="ECO:0000313" key="14">
    <source>
        <dbReference type="Proteomes" id="UP001301869"/>
    </source>
</evidence>
<feature type="compositionally biased region" description="Polar residues" evidence="10">
    <location>
        <begin position="385"/>
        <end position="395"/>
    </location>
</feature>
<dbReference type="InterPro" id="IPR050979">
    <property type="entry name" value="LD-transpeptidase"/>
</dbReference>
<dbReference type="PANTHER" id="PTHR30582">
    <property type="entry name" value="L,D-TRANSPEPTIDASE"/>
    <property type="match status" value="1"/>
</dbReference>
<dbReference type="CDD" id="cd16913">
    <property type="entry name" value="YkuD_like"/>
    <property type="match status" value="1"/>
</dbReference>
<evidence type="ECO:0000256" key="7">
    <source>
        <dbReference type="ARBA" id="ARBA00022984"/>
    </source>
</evidence>
<comment type="pathway">
    <text evidence="1 9">Cell wall biogenesis; peptidoglycan biosynthesis.</text>
</comment>
<evidence type="ECO:0000313" key="13">
    <source>
        <dbReference type="EMBL" id="WNK19130.1"/>
    </source>
</evidence>
<dbReference type="InterPro" id="IPR038063">
    <property type="entry name" value="Transpep_catalytic_dom"/>
</dbReference>
<keyword evidence="3" id="KW-0328">Glycosyltransferase</keyword>
<dbReference type="PROSITE" id="PS51257">
    <property type="entry name" value="PROKAR_LIPOPROTEIN"/>
    <property type="match status" value="1"/>
</dbReference>
<evidence type="ECO:0000256" key="4">
    <source>
        <dbReference type="ARBA" id="ARBA00022679"/>
    </source>
</evidence>
<dbReference type="CDD" id="cd00118">
    <property type="entry name" value="LysM"/>
    <property type="match status" value="1"/>
</dbReference>
<feature type="region of interest" description="Disordered" evidence="10">
    <location>
        <begin position="65"/>
        <end position="97"/>
    </location>
</feature>
<reference evidence="13 14" key="1">
    <citation type="submission" date="2023-03" db="EMBL/GenBank/DDBJ databases">
        <title>Halomonas sp. nov., isolated from Korean tranditional fermented seafood 'Jeotgal'.</title>
        <authorList>
            <person name="Kim B."/>
            <person name="Shin N.-R."/>
        </authorList>
    </citation>
    <scope>NUCLEOTIDE SEQUENCE [LARGE SCALE GENOMIC DNA]</scope>
    <source>
        <strain evidence="13 14">SG2L-4</strain>
    </source>
</reference>
<evidence type="ECO:0000256" key="8">
    <source>
        <dbReference type="ARBA" id="ARBA00023316"/>
    </source>
</evidence>
<evidence type="ECO:0000256" key="9">
    <source>
        <dbReference type="PROSITE-ProRule" id="PRU01373"/>
    </source>
</evidence>
<accession>A0ABY9YXE7</accession>
<sequence>MKANAAPRRLTTAPAVTLLAAAIGAACLTLPASATAASLKEANAESPSADSESATTLLENARALTAKSKASTPEQAADDDTPDAGPNDLPRGQFHLPEEGDVIGKQYTVTVKDQEQTLVDIARKHNIGYEEMRMANPGVSLWVPGEGTEVNLPSRYILPDVKREGIVINLSELRLYYYPANKPGIVETYPVSVGREEFATPVGVTKTTQKVKDPAWAPPASMRREAAERGEPAPEVVPAGPDNPLGRHAILLGLPSYLIHGTNRPEGVGMRVSRGCIRMYPEDIESLYERLPGSTRVNIIDAPFKAGWDSDGSLLVQSFPQLEENSEDFEPLLNALEIIEAKTGEDGVEIDYKRVKQAIEDPDGSILALSGPQAEAPRESDENRNTATLLKNLQLKSRPEEKGDAAD</sequence>
<feature type="active site" description="Proton donor/acceptor" evidence="9">
    <location>
        <position position="260"/>
    </location>
</feature>
<feature type="compositionally biased region" description="Basic and acidic residues" evidence="10">
    <location>
        <begin position="222"/>
        <end position="232"/>
    </location>
</feature>
<dbReference type="EMBL" id="CP119391">
    <property type="protein sequence ID" value="WNK19130.1"/>
    <property type="molecule type" value="Genomic_DNA"/>
</dbReference>
<name>A0ABY9YXE7_9GAMM</name>
<keyword evidence="11" id="KW-0732">Signal</keyword>
<evidence type="ECO:0000256" key="11">
    <source>
        <dbReference type="SAM" id="SignalP"/>
    </source>
</evidence>
<dbReference type="Pfam" id="PF03734">
    <property type="entry name" value="YkuD"/>
    <property type="match status" value="1"/>
</dbReference>
<keyword evidence="5" id="KW-0378">Hydrolase</keyword>
<keyword evidence="7 9" id="KW-0573">Peptidoglycan synthesis</keyword>
<keyword evidence="14" id="KW-1185">Reference proteome</keyword>